<feature type="domain" description="AMIN" evidence="19">
    <location>
        <begin position="38"/>
        <end position="134"/>
    </location>
</feature>
<dbReference type="AlphaFoldDB" id="K9WCU9"/>
<dbReference type="Pfam" id="PF07715">
    <property type="entry name" value="Plug"/>
    <property type="match status" value="1"/>
</dbReference>
<keyword evidence="5" id="KW-0410">Iron transport</keyword>
<evidence type="ECO:0000256" key="13">
    <source>
        <dbReference type="PROSITE-ProRule" id="PRU01360"/>
    </source>
</evidence>
<sequence>MDTRLKLQQLFPSFLFASTVSVLVAAPAFAQVIQVTGVRVSATSSGVNVILETNSDTIPQVSTASLDKTLLTDIFNTQLRLPDGQAFRQDNPVEGISSVTVTQQSPNTIRVAVTGTTEVPTVQLSPSPSGFVLSLSTPSATAQTPSTETPTAQEPQTQPPTAPEVTTPSEDKPEAPTAAPEPEEEIEIVVTGEQDEDRYFAPNASTATRTDTPLRDIPQSIQVIPQEVIKDQQATDLRDVLSNLSGVTPSGSAGNAVTNFTIRGFQQAPILRDGFRQNPLNRGVPQLADLERVEVLRGPASILYGEVQPGGVINLVSKQPLTEPFYEAELQIGNRELFRPRIDISGPLTANRSLLYRLNLAYESSEPFQDFEQGFEQFLIAPVVTWKPSDRTDVTFRLQYSDREAPADNGLVAFGNRVVDVPFDTITTSPNDPGIRENNFSIGYDLEHRFSDNWRLRNAFQFSDFSSDIGLRNPFFINETTGILGRVPVRQQTDTQNYNLQTNIVGEFATGSIKHTLLFGVDLNRIENAQLLWGGSFGNPLPLNIFAPDYGADPNIDFKTLPFLSGFGPSKVQTDRLGVYIQDQVKFLDNLILVAGLRYDTVNSTSAPFLDVDNTGPETTQNDDALTPRIGIVYQPIPAISLYGSYSRSFTPSSETTANGDPLEPERGEGFEVGVKAELLEGRLLTTLAYFDITKQNVATADPNNLFGVVAAGEQRSRGVELDVTGEILPGWNIIASYAYTDAEVTADNEIPVGNRLFNVPEHSASLWTTYEIQQGNLQGLGFGVGFNFVGERQGDLANSFQVDSYFLTNAAIFYRRNNWRIGLNVKNLFNIDYIQATDNLRRAGIEPGDPLTIIGSVSVEF</sequence>
<dbReference type="GO" id="GO:0015891">
    <property type="term" value="P:siderophore transport"/>
    <property type="evidence" value="ECO:0007669"/>
    <property type="project" value="InterPro"/>
</dbReference>
<dbReference type="eggNOG" id="COG3266">
    <property type="taxonomic scope" value="Bacteria"/>
</dbReference>
<keyword evidence="3 13" id="KW-0813">Transport</keyword>
<dbReference type="GO" id="GO:0038023">
    <property type="term" value="F:signaling receptor activity"/>
    <property type="evidence" value="ECO:0007669"/>
    <property type="project" value="InterPro"/>
</dbReference>
<evidence type="ECO:0000256" key="8">
    <source>
        <dbReference type="ARBA" id="ARBA00023004"/>
    </source>
</evidence>
<dbReference type="InterPro" id="IPR037066">
    <property type="entry name" value="Plug_dom_sf"/>
</dbReference>
<dbReference type="Pfam" id="PF11741">
    <property type="entry name" value="AMIN"/>
    <property type="match status" value="1"/>
</dbReference>
<dbReference type="GO" id="GO:0015344">
    <property type="term" value="F:siderophore uptake transmembrane transporter activity"/>
    <property type="evidence" value="ECO:0007669"/>
    <property type="project" value="TreeGrafter"/>
</dbReference>
<evidence type="ECO:0000256" key="16">
    <source>
        <dbReference type="SAM" id="SignalP"/>
    </source>
</evidence>
<evidence type="ECO:0000313" key="20">
    <source>
        <dbReference type="EMBL" id="AFZ17621.1"/>
    </source>
</evidence>
<accession>K9WCU9</accession>
<evidence type="ECO:0000259" key="19">
    <source>
        <dbReference type="Pfam" id="PF11741"/>
    </source>
</evidence>
<gene>
    <name evidence="20" type="ORF">Mic7113_1761</name>
</gene>
<evidence type="ECO:0000256" key="7">
    <source>
        <dbReference type="ARBA" id="ARBA00022729"/>
    </source>
</evidence>
<evidence type="ECO:0000256" key="10">
    <source>
        <dbReference type="ARBA" id="ARBA00023077"/>
    </source>
</evidence>
<evidence type="ECO:0000256" key="3">
    <source>
        <dbReference type="ARBA" id="ARBA00022448"/>
    </source>
</evidence>
<evidence type="ECO:0000256" key="2">
    <source>
        <dbReference type="ARBA" id="ARBA00009810"/>
    </source>
</evidence>
<keyword evidence="7 16" id="KW-0732">Signal</keyword>
<dbReference type="Gene3D" id="2.170.130.10">
    <property type="entry name" value="TonB-dependent receptor, plug domain"/>
    <property type="match status" value="1"/>
</dbReference>
<evidence type="ECO:0000313" key="21">
    <source>
        <dbReference type="Proteomes" id="UP000010471"/>
    </source>
</evidence>
<dbReference type="Gene3D" id="2.60.40.3500">
    <property type="match status" value="1"/>
</dbReference>
<evidence type="ECO:0000256" key="6">
    <source>
        <dbReference type="ARBA" id="ARBA00022692"/>
    </source>
</evidence>
<dbReference type="CDD" id="cd01347">
    <property type="entry name" value="ligand_gated_channel"/>
    <property type="match status" value="1"/>
</dbReference>
<dbReference type="HOGENOM" id="CLU_008287_9_4_3"/>
<evidence type="ECO:0000256" key="4">
    <source>
        <dbReference type="ARBA" id="ARBA00022452"/>
    </source>
</evidence>
<dbReference type="RefSeq" id="WP_015181773.1">
    <property type="nucleotide sequence ID" value="NC_019738.1"/>
</dbReference>
<dbReference type="SUPFAM" id="SSF56935">
    <property type="entry name" value="Porins"/>
    <property type="match status" value="1"/>
</dbReference>
<dbReference type="InterPro" id="IPR000531">
    <property type="entry name" value="Beta-barrel_TonB"/>
</dbReference>
<keyword evidence="6 13" id="KW-0812">Transmembrane</keyword>
<proteinExistence type="inferred from homology"/>
<evidence type="ECO:0000256" key="11">
    <source>
        <dbReference type="ARBA" id="ARBA00023136"/>
    </source>
</evidence>
<keyword evidence="12 13" id="KW-0998">Cell outer membrane</keyword>
<dbReference type="STRING" id="1173027.Mic7113_1761"/>
<dbReference type="FunFam" id="2.170.130.10:FF:000001">
    <property type="entry name" value="Catecholate siderophore TonB-dependent receptor"/>
    <property type="match status" value="1"/>
</dbReference>
<comment type="subcellular location">
    <subcellularLocation>
        <location evidence="1 13">Cell outer membrane</location>
        <topology evidence="1 13">Multi-pass membrane protein</topology>
    </subcellularLocation>
</comment>
<keyword evidence="4 13" id="KW-1134">Transmembrane beta strand</keyword>
<evidence type="ECO:0000256" key="14">
    <source>
        <dbReference type="RuleBase" id="RU003357"/>
    </source>
</evidence>
<feature type="domain" description="TonB-dependent receptor plug" evidence="18">
    <location>
        <begin position="214"/>
        <end position="312"/>
    </location>
</feature>
<protein>
    <submittedName>
        <fullName evidence="20">TonB-dependent siderophore receptor</fullName>
    </submittedName>
</protein>
<organism evidence="20 21">
    <name type="scientific">Allocoleopsis franciscana PCC 7113</name>
    <dbReference type="NCBI Taxonomy" id="1173027"/>
    <lineage>
        <taxon>Bacteria</taxon>
        <taxon>Bacillati</taxon>
        <taxon>Cyanobacteriota</taxon>
        <taxon>Cyanophyceae</taxon>
        <taxon>Coleofasciculales</taxon>
        <taxon>Coleofasciculaceae</taxon>
        <taxon>Allocoleopsis</taxon>
        <taxon>Allocoleopsis franciscana</taxon>
    </lineage>
</organism>
<evidence type="ECO:0000259" key="17">
    <source>
        <dbReference type="Pfam" id="PF00593"/>
    </source>
</evidence>
<reference evidence="20 21" key="1">
    <citation type="submission" date="2012-06" db="EMBL/GenBank/DDBJ databases">
        <title>Finished chromosome of genome of Microcoleus sp. PCC 7113.</title>
        <authorList>
            <consortium name="US DOE Joint Genome Institute"/>
            <person name="Gugger M."/>
            <person name="Coursin T."/>
            <person name="Rippka R."/>
            <person name="Tandeau De Marsac N."/>
            <person name="Huntemann M."/>
            <person name="Wei C.-L."/>
            <person name="Han J."/>
            <person name="Detter J.C."/>
            <person name="Han C."/>
            <person name="Tapia R."/>
            <person name="Chen A."/>
            <person name="Kyrpides N."/>
            <person name="Mavromatis K."/>
            <person name="Markowitz V."/>
            <person name="Szeto E."/>
            <person name="Ivanova N."/>
            <person name="Pagani I."/>
            <person name="Pati A."/>
            <person name="Goodwin L."/>
            <person name="Nordberg H.P."/>
            <person name="Cantor M.N."/>
            <person name="Hua S.X."/>
            <person name="Woyke T."/>
            <person name="Kerfeld C.A."/>
        </authorList>
    </citation>
    <scope>NUCLEOTIDE SEQUENCE [LARGE SCALE GENOMIC DNA]</scope>
    <source>
        <strain evidence="20 21">PCC 7113</strain>
    </source>
</reference>
<dbReference type="Gene3D" id="2.40.170.20">
    <property type="entry name" value="TonB-dependent receptor, beta-barrel domain"/>
    <property type="match status" value="1"/>
</dbReference>
<dbReference type="OrthoDB" id="427542at2"/>
<keyword evidence="8" id="KW-0408">Iron</keyword>
<keyword evidence="20" id="KW-0675">Receptor</keyword>
<dbReference type="InterPro" id="IPR021731">
    <property type="entry name" value="AMIN_dom"/>
</dbReference>
<dbReference type="KEGG" id="mic:Mic7113_1761"/>
<keyword evidence="10 14" id="KW-0798">TonB box</keyword>
<dbReference type="InterPro" id="IPR010105">
    <property type="entry name" value="TonB_sidphr_rcpt"/>
</dbReference>
<dbReference type="GO" id="GO:0009279">
    <property type="term" value="C:cell outer membrane"/>
    <property type="evidence" value="ECO:0007669"/>
    <property type="project" value="UniProtKB-SubCell"/>
</dbReference>
<dbReference type="InterPro" id="IPR036942">
    <property type="entry name" value="Beta-barrel_TonB_sf"/>
</dbReference>
<evidence type="ECO:0000256" key="12">
    <source>
        <dbReference type="ARBA" id="ARBA00023237"/>
    </source>
</evidence>
<dbReference type="Pfam" id="PF00593">
    <property type="entry name" value="TonB_dep_Rec_b-barrel"/>
    <property type="match status" value="1"/>
</dbReference>
<dbReference type="eggNOG" id="COG4773">
    <property type="taxonomic scope" value="Bacteria"/>
</dbReference>
<feature type="domain" description="TonB-dependent receptor-like beta-barrel" evidence="17">
    <location>
        <begin position="386"/>
        <end position="829"/>
    </location>
</feature>
<feature type="chain" id="PRO_5003937912" evidence="16">
    <location>
        <begin position="31"/>
        <end position="862"/>
    </location>
</feature>
<keyword evidence="9" id="KW-0406">Ion transport</keyword>
<dbReference type="Proteomes" id="UP000010471">
    <property type="component" value="Chromosome"/>
</dbReference>
<keyword evidence="11 13" id="KW-0472">Membrane</keyword>
<evidence type="ECO:0000256" key="15">
    <source>
        <dbReference type="SAM" id="MobiDB-lite"/>
    </source>
</evidence>
<dbReference type="PANTHER" id="PTHR32552">
    <property type="entry name" value="FERRICHROME IRON RECEPTOR-RELATED"/>
    <property type="match status" value="1"/>
</dbReference>
<dbReference type="EMBL" id="CP003630">
    <property type="protein sequence ID" value="AFZ17621.1"/>
    <property type="molecule type" value="Genomic_DNA"/>
</dbReference>
<dbReference type="PATRIC" id="fig|1173027.3.peg.1944"/>
<evidence type="ECO:0000256" key="1">
    <source>
        <dbReference type="ARBA" id="ARBA00004571"/>
    </source>
</evidence>
<evidence type="ECO:0000256" key="9">
    <source>
        <dbReference type="ARBA" id="ARBA00023065"/>
    </source>
</evidence>
<feature type="compositionally biased region" description="Low complexity" evidence="15">
    <location>
        <begin position="136"/>
        <end position="156"/>
    </location>
</feature>
<evidence type="ECO:0000256" key="5">
    <source>
        <dbReference type="ARBA" id="ARBA00022496"/>
    </source>
</evidence>
<dbReference type="PANTHER" id="PTHR32552:SF68">
    <property type="entry name" value="FERRICHROME OUTER MEMBRANE TRANSPORTER_PHAGE RECEPTOR"/>
    <property type="match status" value="1"/>
</dbReference>
<dbReference type="NCBIfam" id="TIGR01783">
    <property type="entry name" value="TonB-siderophor"/>
    <property type="match status" value="1"/>
</dbReference>
<name>K9WCU9_9CYAN</name>
<dbReference type="FunFam" id="2.40.170.20:FF:000005">
    <property type="entry name" value="TonB-dependent siderophore receptor"/>
    <property type="match status" value="1"/>
</dbReference>
<dbReference type="InterPro" id="IPR012910">
    <property type="entry name" value="Plug_dom"/>
</dbReference>
<keyword evidence="21" id="KW-1185">Reference proteome</keyword>
<feature type="region of interest" description="Disordered" evidence="15">
    <location>
        <begin position="120"/>
        <end position="184"/>
    </location>
</feature>
<feature type="signal peptide" evidence="16">
    <location>
        <begin position="1"/>
        <end position="30"/>
    </location>
</feature>
<dbReference type="InterPro" id="IPR039426">
    <property type="entry name" value="TonB-dep_rcpt-like"/>
</dbReference>
<comment type="similarity">
    <text evidence="2 13 14">Belongs to the TonB-dependent receptor family.</text>
</comment>
<dbReference type="PROSITE" id="PS52016">
    <property type="entry name" value="TONB_DEPENDENT_REC_3"/>
    <property type="match status" value="1"/>
</dbReference>
<evidence type="ECO:0000259" key="18">
    <source>
        <dbReference type="Pfam" id="PF07715"/>
    </source>
</evidence>